<dbReference type="InterPro" id="IPR050499">
    <property type="entry name" value="PEP-utilizing_PTS_enzyme"/>
</dbReference>
<evidence type="ECO:0000259" key="22">
    <source>
        <dbReference type="Pfam" id="PF02896"/>
    </source>
</evidence>
<keyword evidence="14 17" id="KW-0418">Kinase</keyword>
<keyword evidence="24" id="KW-0670">Pyruvate</keyword>
<proteinExistence type="inferred from homology"/>
<dbReference type="PRINTS" id="PR01736">
    <property type="entry name" value="PHPHTRNFRASE"/>
</dbReference>
<evidence type="ECO:0000256" key="12">
    <source>
        <dbReference type="ARBA" id="ARBA00022683"/>
    </source>
</evidence>
<keyword evidence="25" id="KW-1185">Reference proteome</keyword>
<evidence type="ECO:0000256" key="3">
    <source>
        <dbReference type="ARBA" id="ARBA00002728"/>
    </source>
</evidence>
<dbReference type="EMBL" id="CP002400">
    <property type="protein sequence ID" value="ADU27021.1"/>
    <property type="molecule type" value="Genomic_DNA"/>
</dbReference>
<evidence type="ECO:0000256" key="4">
    <source>
        <dbReference type="ARBA" id="ARBA00004496"/>
    </source>
</evidence>
<sequence>MAQKTYTGIGVSEGVRIAKAYVYLHPVIDTEKDIAPSEADAEAARFQAAVKAALDEVDGLIARSAEVLGKDKVGVLKGQKAILADPAYVPEIEKLIRKKNASAEKAVKQITDQFAAIFAGMSNAYMKERAADVRDAGTRLLGILAGVKSGSLSEIDREVILISDDLSPSDTIQLNQKFVLGFATERGGKTAHTSIFAKSMGLPAVVGVPELLGEARDGDTIILDGAQGICILDPDAETVKTYKAKYKKEQEQQAIFETFSKKQAVMSDGTRIITAVNIGNAKDAEIGAAQGAEAVGLMRTELLFLSGDAAPTEEEQFAEYKKIAETFAGSEPGDVIIRTLDIGGDKEVQYLDIPKEENPFLGYRAIRLCLDRKDLFLTQLRALLRASAFGKLKIMFPMISGYQEVLDAKAVLAEAKAQLDVEQVVYDRDIKVGVMIEVPSAALMADVLAEKVDFFSIGTNDLVQYSLAVDRGNRKIAYLYDYFNPAVIRLIRQVAKAAKPRNVLVGMCGGMAGDPLAVPLLVGLGLDELSMAAGAIPQTKYILSKVDLATCQALAASVADCKTPQEVRVIVTAFAEKYGLL</sequence>
<dbReference type="InterPro" id="IPR008279">
    <property type="entry name" value="PEP-util_enz_mobile_dom"/>
</dbReference>
<dbReference type="Proteomes" id="UP000001551">
    <property type="component" value="Chromosome"/>
</dbReference>
<keyword evidence="15 17" id="KW-0460">Magnesium</keyword>
<evidence type="ECO:0000256" key="7">
    <source>
        <dbReference type="ARBA" id="ARBA00016544"/>
    </source>
</evidence>
<dbReference type="SUPFAM" id="SSF47831">
    <property type="entry name" value="Enzyme I of the PEP:sugar phosphotransferase system HPr-binding (sub)domain"/>
    <property type="match status" value="1"/>
</dbReference>
<feature type="active site" description="Proton donor" evidence="18">
    <location>
        <position position="508"/>
    </location>
</feature>
<dbReference type="InterPro" id="IPR036618">
    <property type="entry name" value="PtsI_HPr-bd_sf"/>
</dbReference>
<evidence type="ECO:0000256" key="19">
    <source>
        <dbReference type="PIRSR" id="PIRSR000732-2"/>
    </source>
</evidence>
<keyword evidence="10 17" id="KW-0762">Sugar transport</keyword>
<feature type="domain" description="Phosphotransferase system enzyme I N-terminal" evidence="23">
    <location>
        <begin position="7"/>
        <end position="129"/>
    </location>
</feature>
<evidence type="ECO:0000256" key="8">
    <source>
        <dbReference type="ARBA" id="ARBA00022448"/>
    </source>
</evidence>
<dbReference type="HOGENOM" id="CLU_007308_7_0_9"/>
<dbReference type="Gene3D" id="3.20.20.60">
    <property type="entry name" value="Phosphoenolpyruvate-binding domains"/>
    <property type="match status" value="1"/>
</dbReference>
<feature type="domain" description="PEP-utilising enzyme C-terminal" evidence="22">
    <location>
        <begin position="258"/>
        <end position="547"/>
    </location>
</feature>
<evidence type="ECO:0000256" key="5">
    <source>
        <dbReference type="ARBA" id="ARBA00007837"/>
    </source>
</evidence>
<dbReference type="Pfam" id="PF00391">
    <property type="entry name" value="PEP-utilizers"/>
    <property type="match status" value="1"/>
</dbReference>
<dbReference type="Gene3D" id="1.10.274.10">
    <property type="entry name" value="PtsI, HPr-binding domain"/>
    <property type="match status" value="1"/>
</dbReference>
<feature type="binding site" evidence="19">
    <location>
        <position position="299"/>
    </location>
    <ligand>
        <name>phosphoenolpyruvate</name>
        <dbReference type="ChEBI" id="CHEBI:58702"/>
    </ligand>
</feature>
<feature type="binding site" evidence="20">
    <location>
        <position position="461"/>
    </location>
    <ligand>
        <name>Mg(2+)</name>
        <dbReference type="ChEBI" id="CHEBI:18420"/>
    </ligand>
</feature>
<feature type="binding site" evidence="20">
    <location>
        <position position="437"/>
    </location>
    <ligand>
        <name>Mg(2+)</name>
        <dbReference type="ChEBI" id="CHEBI:18420"/>
    </ligand>
</feature>
<keyword evidence="9 17" id="KW-0963">Cytoplasm</keyword>
<dbReference type="InterPro" id="IPR040442">
    <property type="entry name" value="Pyrv_kinase-like_dom_sf"/>
</dbReference>
<dbReference type="PANTHER" id="PTHR46244:SF3">
    <property type="entry name" value="PHOSPHOENOLPYRUVATE-PROTEIN PHOSPHOTRANSFERASE"/>
    <property type="match status" value="1"/>
</dbReference>
<dbReference type="PROSITE" id="PS00742">
    <property type="entry name" value="PEP_ENZYMES_2"/>
    <property type="match status" value="1"/>
</dbReference>
<keyword evidence="12 17" id="KW-0598">Phosphotransferase system</keyword>
<evidence type="ECO:0000256" key="13">
    <source>
        <dbReference type="ARBA" id="ARBA00022723"/>
    </source>
</evidence>
<feature type="binding site" evidence="19">
    <location>
        <begin position="460"/>
        <end position="461"/>
    </location>
    <ligand>
        <name>phosphoenolpyruvate</name>
        <dbReference type="ChEBI" id="CHEBI:58702"/>
    </ligand>
</feature>
<accession>E6U7J8</accession>
<dbReference type="GO" id="GO:0016301">
    <property type="term" value="F:kinase activity"/>
    <property type="evidence" value="ECO:0007669"/>
    <property type="project" value="UniProtKB-KW"/>
</dbReference>
<dbReference type="PANTHER" id="PTHR46244">
    <property type="entry name" value="PHOSPHOENOLPYRUVATE-PROTEIN PHOSPHOTRANSFERASE"/>
    <property type="match status" value="1"/>
</dbReference>
<reference evidence="24 25" key="1">
    <citation type="submission" date="2010-12" db="EMBL/GenBank/DDBJ databases">
        <title>Complete sequence of Ethanoligenens harbinense YUAN-3.</title>
        <authorList>
            <person name="Lucas S."/>
            <person name="Copeland A."/>
            <person name="Lapidus A."/>
            <person name="Cheng J.-F."/>
            <person name="Bruce D."/>
            <person name="Goodwin L."/>
            <person name="Pitluck S."/>
            <person name="Chertkov O."/>
            <person name="Misra M."/>
            <person name="Detter J.C."/>
            <person name="Han C."/>
            <person name="Tapia R."/>
            <person name="Land M."/>
            <person name="Hauser L."/>
            <person name="Jeffries C."/>
            <person name="Kyrpides N."/>
            <person name="Ivanova N."/>
            <person name="Mikhailova N."/>
            <person name="Wang A."/>
            <person name="Mouttaki H."/>
            <person name="He Z."/>
            <person name="Zhou J."/>
            <person name="Hemme C.L."/>
            <person name="Woyke T."/>
        </authorList>
    </citation>
    <scope>NUCLEOTIDE SEQUENCE [LARGE SCALE GENOMIC DNA]</scope>
    <source>
        <strain evidence="25">DSM 18485 / JCM 12961 / CGMCC 1.5033 / YUAN-3</strain>
    </source>
</reference>
<evidence type="ECO:0000313" key="25">
    <source>
        <dbReference type="Proteomes" id="UP000001551"/>
    </source>
</evidence>
<dbReference type="AlphaFoldDB" id="E6U7J8"/>
<evidence type="ECO:0000259" key="23">
    <source>
        <dbReference type="Pfam" id="PF05524"/>
    </source>
</evidence>
<evidence type="ECO:0000256" key="15">
    <source>
        <dbReference type="ARBA" id="ARBA00022842"/>
    </source>
</evidence>
<comment type="subcellular location">
    <subcellularLocation>
        <location evidence="4 17">Cytoplasm</location>
    </subcellularLocation>
</comment>
<dbReference type="EC" id="2.7.3.9" evidence="6 17"/>
<evidence type="ECO:0000259" key="21">
    <source>
        <dbReference type="Pfam" id="PF00391"/>
    </source>
</evidence>
<dbReference type="Pfam" id="PF02896">
    <property type="entry name" value="PEP-utilizers_C"/>
    <property type="match status" value="1"/>
</dbReference>
<dbReference type="GO" id="GO:0008965">
    <property type="term" value="F:phosphoenolpyruvate-protein phosphotransferase activity"/>
    <property type="evidence" value="ECO:0007669"/>
    <property type="project" value="UniProtKB-EC"/>
</dbReference>
<keyword evidence="11 17" id="KW-0808">Transferase</keyword>
<dbReference type="NCBIfam" id="TIGR01417">
    <property type="entry name" value="PTS_I_fam"/>
    <property type="match status" value="1"/>
</dbReference>
<dbReference type="GO" id="GO:0046872">
    <property type="term" value="F:metal ion binding"/>
    <property type="evidence" value="ECO:0007669"/>
    <property type="project" value="UniProtKB-KW"/>
</dbReference>
<dbReference type="InterPro" id="IPR006318">
    <property type="entry name" value="PTS_EI-like"/>
</dbReference>
<feature type="domain" description="PEP-utilising enzyme mobile" evidence="21">
    <location>
        <begin position="156"/>
        <end position="228"/>
    </location>
</feature>
<gene>
    <name evidence="24" type="ordered locus">Ethha_1484</name>
</gene>
<keyword evidence="8 17" id="KW-0813">Transport</keyword>
<dbReference type="RefSeq" id="WP_013485376.1">
    <property type="nucleotide sequence ID" value="NC_014828.1"/>
</dbReference>
<dbReference type="InterPro" id="IPR015813">
    <property type="entry name" value="Pyrv/PenolPyrv_kinase-like_dom"/>
</dbReference>
<dbReference type="KEGG" id="eha:Ethha_1484"/>
<evidence type="ECO:0000256" key="14">
    <source>
        <dbReference type="ARBA" id="ARBA00022777"/>
    </source>
</evidence>
<dbReference type="Gene3D" id="3.50.30.10">
    <property type="entry name" value="Phosphohistidine domain"/>
    <property type="match status" value="1"/>
</dbReference>
<evidence type="ECO:0000313" key="24">
    <source>
        <dbReference type="EMBL" id="ADU27021.1"/>
    </source>
</evidence>
<keyword evidence="13 17" id="KW-0479">Metal-binding</keyword>
<feature type="binding site" evidence="19">
    <location>
        <position position="471"/>
    </location>
    <ligand>
        <name>phosphoenolpyruvate</name>
        <dbReference type="ChEBI" id="CHEBI:58702"/>
    </ligand>
</feature>
<evidence type="ECO:0000256" key="20">
    <source>
        <dbReference type="PIRSR" id="PIRSR000732-3"/>
    </source>
</evidence>
<dbReference type="InterPro" id="IPR000121">
    <property type="entry name" value="PEP_util_C"/>
</dbReference>
<protein>
    <recommendedName>
        <fullName evidence="7 17">Phosphoenolpyruvate-protein phosphotransferase</fullName>
        <ecNumber evidence="6 17">2.7.3.9</ecNumber>
    </recommendedName>
    <alternativeName>
        <fullName evidence="16 17">Phosphotransferase system, enzyme I</fullName>
    </alternativeName>
</protein>
<evidence type="ECO:0000256" key="2">
    <source>
        <dbReference type="ARBA" id="ARBA00001946"/>
    </source>
</evidence>
<dbReference type="SUPFAM" id="SSF51621">
    <property type="entry name" value="Phosphoenolpyruvate/pyruvate domain"/>
    <property type="match status" value="1"/>
</dbReference>
<evidence type="ECO:0000256" key="1">
    <source>
        <dbReference type="ARBA" id="ARBA00000683"/>
    </source>
</evidence>
<dbReference type="Pfam" id="PF05524">
    <property type="entry name" value="PEP-utilisers_N"/>
    <property type="match status" value="1"/>
</dbReference>
<dbReference type="GO" id="GO:0005737">
    <property type="term" value="C:cytoplasm"/>
    <property type="evidence" value="ECO:0007669"/>
    <property type="project" value="UniProtKB-SubCell"/>
</dbReference>
<feature type="active site" description="Tele-phosphohistidine intermediate" evidence="18">
    <location>
        <position position="192"/>
    </location>
</feature>
<evidence type="ECO:0000256" key="16">
    <source>
        <dbReference type="ARBA" id="ARBA00033235"/>
    </source>
</evidence>
<comment type="function">
    <text evidence="3 17">General (non sugar-specific) component of the phosphoenolpyruvate-dependent sugar phosphotransferase system (sugar PTS). This major carbohydrate active-transport system catalyzes the phosphorylation of incoming sugar substrates concomitantly with their translocation across the cell membrane. Enzyme I transfers the phosphoryl group from phosphoenolpyruvate (PEP) to the phosphoryl carrier protein (HPr).</text>
</comment>
<feature type="binding site" evidence="19">
    <location>
        <position position="338"/>
    </location>
    <ligand>
        <name>phosphoenolpyruvate</name>
        <dbReference type="ChEBI" id="CHEBI:58702"/>
    </ligand>
</feature>
<name>E6U7J8_ETHHY</name>
<dbReference type="InterPro" id="IPR023151">
    <property type="entry name" value="PEP_util_CS"/>
</dbReference>
<dbReference type="GO" id="GO:0009401">
    <property type="term" value="P:phosphoenolpyruvate-dependent sugar phosphotransferase system"/>
    <property type="evidence" value="ECO:0007669"/>
    <property type="project" value="UniProtKB-KW"/>
</dbReference>
<comment type="similarity">
    <text evidence="5 17">Belongs to the PEP-utilizing enzyme family.</text>
</comment>
<dbReference type="InterPro" id="IPR036637">
    <property type="entry name" value="Phosphohistidine_dom_sf"/>
</dbReference>
<dbReference type="STRING" id="663278.Ethha_1484"/>
<evidence type="ECO:0000256" key="18">
    <source>
        <dbReference type="PIRSR" id="PIRSR000732-1"/>
    </source>
</evidence>
<evidence type="ECO:0000256" key="6">
    <source>
        <dbReference type="ARBA" id="ARBA00012232"/>
    </source>
</evidence>
<dbReference type="eggNOG" id="COG1080">
    <property type="taxonomic scope" value="Bacteria"/>
</dbReference>
<dbReference type="PIRSF" id="PIRSF000732">
    <property type="entry name" value="PTS_enzyme_I"/>
    <property type="match status" value="1"/>
</dbReference>
<evidence type="ECO:0000256" key="10">
    <source>
        <dbReference type="ARBA" id="ARBA00022597"/>
    </source>
</evidence>
<comment type="catalytic activity">
    <reaction evidence="1 17">
        <text>L-histidyl-[protein] + phosphoenolpyruvate = N(pros)-phospho-L-histidyl-[protein] + pyruvate</text>
        <dbReference type="Rhea" id="RHEA:23880"/>
        <dbReference type="Rhea" id="RHEA-COMP:9745"/>
        <dbReference type="Rhea" id="RHEA-COMP:9746"/>
        <dbReference type="ChEBI" id="CHEBI:15361"/>
        <dbReference type="ChEBI" id="CHEBI:29979"/>
        <dbReference type="ChEBI" id="CHEBI:58702"/>
        <dbReference type="ChEBI" id="CHEBI:64837"/>
        <dbReference type="EC" id="2.7.3.9"/>
    </reaction>
</comment>
<dbReference type="InterPro" id="IPR008731">
    <property type="entry name" value="PTS_EIN"/>
</dbReference>
<evidence type="ECO:0000256" key="11">
    <source>
        <dbReference type="ARBA" id="ARBA00022679"/>
    </source>
</evidence>
<dbReference type="SUPFAM" id="SSF52009">
    <property type="entry name" value="Phosphohistidine domain"/>
    <property type="match status" value="1"/>
</dbReference>
<organism evidence="24 25">
    <name type="scientific">Ethanoligenens harbinense (strain DSM 18485 / JCM 12961 / CGMCC 1.5033 / YUAN-3)</name>
    <dbReference type="NCBI Taxonomy" id="663278"/>
    <lineage>
        <taxon>Bacteria</taxon>
        <taxon>Bacillati</taxon>
        <taxon>Bacillota</taxon>
        <taxon>Clostridia</taxon>
        <taxon>Eubacteriales</taxon>
        <taxon>Oscillospiraceae</taxon>
        <taxon>Ethanoligenens</taxon>
    </lineage>
</organism>
<evidence type="ECO:0000256" key="17">
    <source>
        <dbReference type="PIRNR" id="PIRNR000732"/>
    </source>
</evidence>
<comment type="cofactor">
    <cofactor evidence="2 17 20">
        <name>Mg(2+)</name>
        <dbReference type="ChEBI" id="CHEBI:18420"/>
    </cofactor>
</comment>
<dbReference type="InterPro" id="IPR024692">
    <property type="entry name" value="PTS_EI"/>
</dbReference>
<evidence type="ECO:0000256" key="9">
    <source>
        <dbReference type="ARBA" id="ARBA00022490"/>
    </source>
</evidence>